<protein>
    <submittedName>
        <fullName evidence="1">Qnr family pentapeptide repeat protein</fullName>
    </submittedName>
    <submittedName>
        <fullName evidence="2">Serine/threonine-protein kinase B</fullName>
        <ecNumber evidence="2">2.7.11.1</ecNumber>
    </submittedName>
</protein>
<dbReference type="InterPro" id="IPR001646">
    <property type="entry name" value="5peptide_repeat"/>
</dbReference>
<dbReference type="STRING" id="1111728.GCA_000427805_02832"/>
<dbReference type="SUPFAM" id="SSF141571">
    <property type="entry name" value="Pentapeptide repeat-like"/>
    <property type="match status" value="1"/>
</dbReference>
<dbReference type="InterPro" id="IPR051082">
    <property type="entry name" value="Pentapeptide-BTB/POZ_domain"/>
</dbReference>
<evidence type="ECO:0000313" key="4">
    <source>
        <dbReference type="Proteomes" id="UP000373449"/>
    </source>
</evidence>
<reference evidence="3" key="1">
    <citation type="submission" date="2017-09" db="EMBL/GenBank/DDBJ databases">
        <title>FDA dAtabase for Regulatory Grade micrObial Sequences (FDA-ARGOS): Supporting development and validation of Infectious Disease Dx tests.</title>
        <authorList>
            <person name="Minogue T."/>
            <person name="Wolcott M."/>
            <person name="Wasieloski L."/>
            <person name="Aguilar W."/>
            <person name="Moore D."/>
            <person name="Tallon L."/>
            <person name="Sadzewicz L."/>
            <person name="Ott S."/>
            <person name="Zhao X."/>
            <person name="Nagaraj S."/>
            <person name="Vavikolanu K."/>
            <person name="Aluvathingal J."/>
            <person name="Nadendla S."/>
            <person name="Sichtig H."/>
        </authorList>
    </citation>
    <scope>NUCLEOTIDE SEQUENCE [LARGE SCALE GENOMIC DNA]</scope>
    <source>
        <strain evidence="3">FDAARGOS_387</strain>
    </source>
</reference>
<keyword evidence="2" id="KW-0808">Transferase</keyword>
<dbReference type="Pfam" id="PF00805">
    <property type="entry name" value="Pentapeptide"/>
    <property type="match status" value="3"/>
</dbReference>
<dbReference type="EMBL" id="PDDX01000001">
    <property type="protein sequence ID" value="PHI30921.1"/>
    <property type="molecule type" value="Genomic_DNA"/>
</dbReference>
<organism evidence="1 3">
    <name type="scientific">Budvicia aquatica</name>
    <dbReference type="NCBI Taxonomy" id="82979"/>
    <lineage>
        <taxon>Bacteria</taxon>
        <taxon>Pseudomonadati</taxon>
        <taxon>Pseudomonadota</taxon>
        <taxon>Gammaproteobacteria</taxon>
        <taxon>Enterobacterales</taxon>
        <taxon>Budviciaceae</taxon>
        <taxon>Budvicia</taxon>
    </lineage>
</organism>
<keyword evidence="2" id="KW-0418">Kinase</keyword>
<reference evidence="2 4" key="3">
    <citation type="submission" date="2019-03" db="EMBL/GenBank/DDBJ databases">
        <authorList>
            <consortium name="Pathogen Informatics"/>
        </authorList>
    </citation>
    <scope>NUCLEOTIDE SEQUENCE [LARGE SCALE GENOMIC DNA]</scope>
    <source>
        <strain evidence="2 4">NCTC12282</strain>
    </source>
</reference>
<dbReference type="Proteomes" id="UP000373449">
    <property type="component" value="Unassembled WGS sequence"/>
</dbReference>
<name>A0A2C6DQ40_9GAMM</name>
<dbReference type="OrthoDB" id="156143at2"/>
<dbReference type="NCBIfam" id="NF033086">
    <property type="entry name" value="penta_rpt_Qnr"/>
    <property type="match status" value="1"/>
</dbReference>
<dbReference type="EMBL" id="CAADJA010000002">
    <property type="protein sequence ID" value="VFS50885.1"/>
    <property type="molecule type" value="Genomic_DNA"/>
</dbReference>
<gene>
    <name evidence="2" type="primary">spkB_1</name>
    <name evidence="1" type="ORF">CRN84_17045</name>
    <name evidence="2" type="ORF">NCTC12282_04735</name>
</gene>
<reference evidence="1" key="2">
    <citation type="submission" date="2017-09" db="EMBL/GenBank/DDBJ databases">
        <title>FDA dAtabase for Regulatory Grade micrObial Sequences (FDA-ARGOS): Supporting development and validation of Infectious Disease Dx tests.</title>
        <authorList>
            <person name="Minogue T."/>
            <person name="Wolcott M."/>
            <person name="Wasieloski L."/>
            <person name="Aguilar W."/>
            <person name="Moore D."/>
            <person name="Tallon L.J."/>
            <person name="Sadzewicz L."/>
            <person name="Ott S."/>
            <person name="Zhao X."/>
            <person name="Nagaraj S."/>
            <person name="Vavikolanu K."/>
            <person name="Aluvathingal J."/>
            <person name="Nadendla S."/>
            <person name="Sichtig H."/>
        </authorList>
    </citation>
    <scope>NUCLEOTIDE SEQUENCE</scope>
    <source>
        <strain evidence="1">FDAARGOS_387</strain>
    </source>
</reference>
<accession>A0A2C6DQ40</accession>
<evidence type="ECO:0000313" key="2">
    <source>
        <dbReference type="EMBL" id="VFS50885.1"/>
    </source>
</evidence>
<keyword evidence="3" id="KW-1185">Reference proteome</keyword>
<sequence length="214" mass="24421">MKQREFYQQNLSGDAFPDGIAEYCQFYHCDFSRADLSEIQFIHCKFYDERSSESCSFYRAKLTDASFKHCDLTMADFRHINALGLEIHDSKVQGADFRGASFMNMIGHNSYFCSASLIRNNFSYANFEDVVLEQCELSGNRWSEVNVLGAKFCGSDLSDGEFHHMDWASANFTHCNLTGCDLSQLDPRRVDLTGVQISHEQQSQLLEQLGLIIL</sequence>
<proteinExistence type="predicted"/>
<dbReference type="RefSeq" id="WP_029095241.1">
    <property type="nucleotide sequence ID" value="NZ_CAADJA010000002.1"/>
</dbReference>
<dbReference type="Gene3D" id="2.160.20.80">
    <property type="entry name" value="E3 ubiquitin-protein ligase SopA"/>
    <property type="match status" value="1"/>
</dbReference>
<dbReference type="EC" id="2.7.11.1" evidence="2"/>
<dbReference type="GO" id="GO:0004674">
    <property type="term" value="F:protein serine/threonine kinase activity"/>
    <property type="evidence" value="ECO:0007669"/>
    <property type="project" value="UniProtKB-EC"/>
</dbReference>
<dbReference type="PANTHER" id="PTHR14136:SF17">
    <property type="entry name" value="BTB_POZ DOMAIN-CONTAINING PROTEIN KCTD9"/>
    <property type="match status" value="1"/>
</dbReference>
<dbReference type="AlphaFoldDB" id="A0A2C6DQ40"/>
<dbReference type="Proteomes" id="UP000224974">
    <property type="component" value="Unassembled WGS sequence"/>
</dbReference>
<evidence type="ECO:0000313" key="1">
    <source>
        <dbReference type="EMBL" id="PHI30921.1"/>
    </source>
</evidence>
<dbReference type="PANTHER" id="PTHR14136">
    <property type="entry name" value="BTB_POZ DOMAIN-CONTAINING PROTEIN KCTD9"/>
    <property type="match status" value="1"/>
</dbReference>
<evidence type="ECO:0000313" key="3">
    <source>
        <dbReference type="Proteomes" id="UP000224974"/>
    </source>
</evidence>